<evidence type="ECO:0000313" key="2">
    <source>
        <dbReference type="Proteomes" id="UP000001194"/>
    </source>
</evidence>
<dbReference type="Proteomes" id="UP000001194">
    <property type="component" value="Unassembled WGS sequence"/>
</dbReference>
<keyword evidence="2" id="KW-1185">Reference proteome</keyword>
<gene>
    <name evidence="1" type="ORF">LACBIDRAFT_314408</name>
</gene>
<organism evidence="2">
    <name type="scientific">Laccaria bicolor (strain S238N-H82 / ATCC MYA-4686)</name>
    <name type="common">Bicoloured deceiver</name>
    <name type="synonym">Laccaria laccata var. bicolor</name>
    <dbReference type="NCBI Taxonomy" id="486041"/>
    <lineage>
        <taxon>Eukaryota</taxon>
        <taxon>Fungi</taxon>
        <taxon>Dikarya</taxon>
        <taxon>Basidiomycota</taxon>
        <taxon>Agaricomycotina</taxon>
        <taxon>Agaricomycetes</taxon>
        <taxon>Agaricomycetidae</taxon>
        <taxon>Agaricales</taxon>
        <taxon>Agaricineae</taxon>
        <taxon>Hydnangiaceae</taxon>
        <taxon>Laccaria</taxon>
    </lineage>
</organism>
<protein>
    <submittedName>
        <fullName evidence="1">Predicted protein</fullName>
    </submittedName>
</protein>
<evidence type="ECO:0000313" key="1">
    <source>
        <dbReference type="EMBL" id="EDR00390.1"/>
    </source>
</evidence>
<dbReference type="HOGENOM" id="CLU_3050737_0_0_1"/>
<sequence length="54" mass="6082">MTPPFLTMFPFNHSFSSIACFTIFNHPFRTPPPNHLSFQFLAMSEADLSSSLSS</sequence>
<name>B0DYH9_LACBS</name>
<dbReference type="RefSeq" id="XP_001888949.1">
    <property type="nucleotide sequence ID" value="XM_001888914.1"/>
</dbReference>
<dbReference type="KEGG" id="lbc:LACBIDRAFT_314408"/>
<proteinExistence type="predicted"/>
<accession>B0DYH9</accession>
<dbReference type="InParanoid" id="B0DYH9"/>
<dbReference type="EMBL" id="DS547150">
    <property type="protein sequence ID" value="EDR00390.1"/>
    <property type="molecule type" value="Genomic_DNA"/>
</dbReference>
<dbReference type="AlphaFoldDB" id="B0DYH9"/>
<dbReference type="GeneID" id="6084617"/>
<reference evidence="1 2" key="1">
    <citation type="journal article" date="2008" name="Nature">
        <title>The genome of Laccaria bicolor provides insights into mycorrhizal symbiosis.</title>
        <authorList>
            <person name="Martin F."/>
            <person name="Aerts A."/>
            <person name="Ahren D."/>
            <person name="Brun A."/>
            <person name="Danchin E.G.J."/>
            <person name="Duchaussoy F."/>
            <person name="Gibon J."/>
            <person name="Kohler A."/>
            <person name="Lindquist E."/>
            <person name="Pereda V."/>
            <person name="Salamov A."/>
            <person name="Shapiro H.J."/>
            <person name="Wuyts J."/>
            <person name="Blaudez D."/>
            <person name="Buee M."/>
            <person name="Brokstein P."/>
            <person name="Canbaeck B."/>
            <person name="Cohen D."/>
            <person name="Courty P.E."/>
            <person name="Coutinho P.M."/>
            <person name="Delaruelle C."/>
            <person name="Detter J.C."/>
            <person name="Deveau A."/>
            <person name="DiFazio S."/>
            <person name="Duplessis S."/>
            <person name="Fraissinet-Tachet L."/>
            <person name="Lucic E."/>
            <person name="Frey-Klett P."/>
            <person name="Fourrey C."/>
            <person name="Feussner I."/>
            <person name="Gay G."/>
            <person name="Grimwood J."/>
            <person name="Hoegger P.J."/>
            <person name="Jain P."/>
            <person name="Kilaru S."/>
            <person name="Labbe J."/>
            <person name="Lin Y.C."/>
            <person name="Legue V."/>
            <person name="Le Tacon F."/>
            <person name="Marmeisse R."/>
            <person name="Melayah D."/>
            <person name="Montanini B."/>
            <person name="Muratet M."/>
            <person name="Nehls U."/>
            <person name="Niculita-Hirzel H."/>
            <person name="Oudot-Le Secq M.P."/>
            <person name="Peter M."/>
            <person name="Quesneville H."/>
            <person name="Rajashekar B."/>
            <person name="Reich M."/>
            <person name="Rouhier N."/>
            <person name="Schmutz J."/>
            <person name="Yin T."/>
            <person name="Chalot M."/>
            <person name="Henrissat B."/>
            <person name="Kuees U."/>
            <person name="Lucas S."/>
            <person name="Van de Peer Y."/>
            <person name="Podila G.K."/>
            <person name="Polle A."/>
            <person name="Pukkila P.J."/>
            <person name="Richardson P.M."/>
            <person name="Rouze P."/>
            <person name="Sanders I.R."/>
            <person name="Stajich J.E."/>
            <person name="Tunlid A."/>
            <person name="Tuskan G."/>
            <person name="Grigoriev I.V."/>
        </authorList>
    </citation>
    <scope>NUCLEOTIDE SEQUENCE [LARGE SCALE GENOMIC DNA]</scope>
    <source>
        <strain evidence="2">S238N-H82 / ATCC MYA-4686</strain>
    </source>
</reference>